<dbReference type="PROSITE" id="PS50238">
    <property type="entry name" value="RHOGAP"/>
    <property type="match status" value="1"/>
</dbReference>
<evidence type="ECO:0000256" key="7">
    <source>
        <dbReference type="ARBA" id="ARBA00022840"/>
    </source>
</evidence>
<feature type="compositionally biased region" description="Acidic residues" evidence="13">
    <location>
        <begin position="944"/>
        <end position="968"/>
    </location>
</feature>
<dbReference type="SUPFAM" id="SSF57889">
    <property type="entry name" value="Cysteine-rich domain"/>
    <property type="match status" value="2"/>
</dbReference>
<evidence type="ECO:0000259" key="15">
    <source>
        <dbReference type="PROSITE" id="PS50238"/>
    </source>
</evidence>
<feature type="region of interest" description="Disordered" evidence="13">
    <location>
        <begin position="1677"/>
        <end position="1700"/>
    </location>
</feature>
<evidence type="ECO:0000256" key="4">
    <source>
        <dbReference type="ARBA" id="ARBA00022723"/>
    </source>
</evidence>
<dbReference type="Pfam" id="PF00130">
    <property type="entry name" value="C1_1"/>
    <property type="match status" value="2"/>
</dbReference>
<evidence type="ECO:0000259" key="16">
    <source>
        <dbReference type="PROSITE" id="PS51456"/>
    </source>
</evidence>
<feature type="domain" description="Myosin motor" evidence="16">
    <location>
        <begin position="1"/>
        <end position="809"/>
    </location>
</feature>
<feature type="domain" description="Phorbol-ester/DAG-type" evidence="14">
    <location>
        <begin position="1399"/>
        <end position="1448"/>
    </location>
</feature>
<evidence type="ECO:0000256" key="9">
    <source>
        <dbReference type="ARBA" id="ARBA00023123"/>
    </source>
</evidence>
<feature type="region of interest" description="Disordered" evidence="13">
    <location>
        <begin position="1071"/>
        <end position="1139"/>
    </location>
</feature>
<comment type="subcellular location">
    <subcellularLocation>
        <location evidence="1">Cytoplasm</location>
    </subcellularLocation>
</comment>
<dbReference type="Pfam" id="PF00063">
    <property type="entry name" value="Myosin_head"/>
    <property type="match status" value="2"/>
</dbReference>
<dbReference type="InterPro" id="IPR008936">
    <property type="entry name" value="Rho_GTPase_activation_prot"/>
</dbReference>
<dbReference type="Pfam" id="PF00612">
    <property type="entry name" value="IQ"/>
    <property type="match status" value="1"/>
</dbReference>
<dbReference type="Gene3D" id="1.10.555.10">
    <property type="entry name" value="Rho GTPase activation protein"/>
    <property type="match status" value="1"/>
</dbReference>
<dbReference type="GO" id="GO:0016459">
    <property type="term" value="C:myosin complex"/>
    <property type="evidence" value="ECO:0007669"/>
    <property type="project" value="UniProtKB-KW"/>
</dbReference>
<keyword evidence="3" id="KW-0963">Cytoplasm</keyword>
<comment type="similarity">
    <text evidence="2 12">Belongs to the TRAFAC class myosin-kinesin ATPase superfamily. Myosin family.</text>
</comment>
<dbReference type="InterPro" id="IPR002219">
    <property type="entry name" value="PKC_DAG/PE"/>
</dbReference>
<dbReference type="OrthoDB" id="312459at2759"/>
<dbReference type="InterPro" id="IPR036961">
    <property type="entry name" value="Kinesin_motor_dom_sf"/>
</dbReference>
<feature type="compositionally biased region" description="Polar residues" evidence="13">
    <location>
        <begin position="1690"/>
        <end position="1700"/>
    </location>
</feature>
<dbReference type="Proteomes" id="UP000031036">
    <property type="component" value="Unassembled WGS sequence"/>
</dbReference>
<accession>A0A0B2V0R2</accession>
<dbReference type="PROSITE" id="PS51456">
    <property type="entry name" value="MYOSIN_MOTOR"/>
    <property type="match status" value="1"/>
</dbReference>
<dbReference type="STRING" id="6265.A0A0B2V0R2"/>
<evidence type="ECO:0000256" key="5">
    <source>
        <dbReference type="ARBA" id="ARBA00022741"/>
    </source>
</evidence>
<feature type="binding site" evidence="12">
    <location>
        <begin position="120"/>
        <end position="127"/>
    </location>
    <ligand>
        <name>ATP</name>
        <dbReference type="ChEBI" id="CHEBI:30616"/>
    </ligand>
</feature>
<feature type="compositionally biased region" description="Basic and acidic residues" evidence="13">
    <location>
        <begin position="1085"/>
        <end position="1100"/>
    </location>
</feature>
<evidence type="ECO:0000256" key="3">
    <source>
        <dbReference type="ARBA" id="ARBA00022490"/>
    </source>
</evidence>
<evidence type="ECO:0000256" key="11">
    <source>
        <dbReference type="ARBA" id="ARBA00023203"/>
    </source>
</evidence>
<dbReference type="Gene3D" id="3.30.60.20">
    <property type="match status" value="2"/>
</dbReference>
<comment type="caution">
    <text evidence="17">The sequence shown here is derived from an EMBL/GenBank/DDBJ whole genome shotgun (WGS) entry which is preliminary data.</text>
</comment>
<dbReference type="InterPro" id="IPR000048">
    <property type="entry name" value="IQ_motif_EF-hand-BS"/>
</dbReference>
<dbReference type="InterPro" id="IPR027417">
    <property type="entry name" value="P-loop_NTPase"/>
</dbReference>
<evidence type="ECO:0000256" key="12">
    <source>
        <dbReference type="PROSITE-ProRule" id="PRU00782"/>
    </source>
</evidence>
<dbReference type="SMART" id="SM00015">
    <property type="entry name" value="IQ"/>
    <property type="match status" value="4"/>
</dbReference>
<dbReference type="SUPFAM" id="SSF48350">
    <property type="entry name" value="GTPase activation domain, GAP"/>
    <property type="match status" value="1"/>
</dbReference>
<evidence type="ECO:0000256" key="13">
    <source>
        <dbReference type="SAM" id="MobiDB-lite"/>
    </source>
</evidence>
<dbReference type="PROSITE" id="PS50081">
    <property type="entry name" value="ZF_DAG_PE_2"/>
    <property type="match status" value="2"/>
</dbReference>
<dbReference type="PANTHER" id="PTHR46184">
    <property type="entry name" value="UNCONVENTIONAL MYOSIN-IXB-LIKE PROTEIN"/>
    <property type="match status" value="1"/>
</dbReference>
<feature type="compositionally biased region" description="Basic and acidic residues" evidence="13">
    <location>
        <begin position="1677"/>
        <end position="1688"/>
    </location>
</feature>
<dbReference type="CDD" id="cd20818">
    <property type="entry name" value="C1_Myosin-IX"/>
    <property type="match status" value="1"/>
</dbReference>
<dbReference type="FunFam" id="3.40.850.10:FF:000008">
    <property type="entry name" value="Putative unconventional myosin-IXa"/>
    <property type="match status" value="1"/>
</dbReference>
<evidence type="ECO:0000256" key="10">
    <source>
        <dbReference type="ARBA" id="ARBA00023175"/>
    </source>
</evidence>
<dbReference type="FunFam" id="1.20.58.530:FF:000005">
    <property type="entry name" value="unconventional myosin-IXa isoform X1"/>
    <property type="match status" value="1"/>
</dbReference>
<dbReference type="InterPro" id="IPR001609">
    <property type="entry name" value="Myosin_head_motor_dom-like"/>
</dbReference>
<dbReference type="InterPro" id="IPR046987">
    <property type="entry name" value="Myo9"/>
</dbReference>
<keyword evidence="9 12" id="KW-0518">Myosin</keyword>
<dbReference type="FunFam" id="1.10.10.820:FF:000001">
    <property type="entry name" value="Myosin heavy chain"/>
    <property type="match status" value="1"/>
</dbReference>
<evidence type="ECO:0000313" key="17">
    <source>
        <dbReference type="EMBL" id="KHN75064.1"/>
    </source>
</evidence>
<dbReference type="Gene3D" id="1.10.10.820">
    <property type="match status" value="1"/>
</dbReference>
<dbReference type="GO" id="GO:0000146">
    <property type="term" value="F:microfilament motor activity"/>
    <property type="evidence" value="ECO:0007669"/>
    <property type="project" value="InterPro"/>
</dbReference>
<dbReference type="GO" id="GO:0005524">
    <property type="term" value="F:ATP binding"/>
    <property type="evidence" value="ECO:0007669"/>
    <property type="project" value="UniProtKB-UniRule"/>
</dbReference>
<dbReference type="InterPro" id="IPR046349">
    <property type="entry name" value="C1-like_sf"/>
</dbReference>
<keyword evidence="4" id="KW-0479">Metal-binding</keyword>
<keyword evidence="18" id="KW-1185">Reference proteome</keyword>
<organism evidence="17 18">
    <name type="scientific">Toxocara canis</name>
    <name type="common">Canine roundworm</name>
    <dbReference type="NCBI Taxonomy" id="6265"/>
    <lineage>
        <taxon>Eukaryota</taxon>
        <taxon>Metazoa</taxon>
        <taxon>Ecdysozoa</taxon>
        <taxon>Nematoda</taxon>
        <taxon>Chromadorea</taxon>
        <taxon>Rhabditida</taxon>
        <taxon>Spirurina</taxon>
        <taxon>Ascaridomorpha</taxon>
        <taxon>Ascaridoidea</taxon>
        <taxon>Toxocaridae</taxon>
        <taxon>Toxocara</taxon>
    </lineage>
</organism>
<dbReference type="GO" id="GO:0005737">
    <property type="term" value="C:cytoplasm"/>
    <property type="evidence" value="ECO:0007669"/>
    <property type="project" value="UniProtKB-SubCell"/>
</dbReference>
<dbReference type="SMART" id="SM00324">
    <property type="entry name" value="RhoGAP"/>
    <property type="match status" value="1"/>
</dbReference>
<dbReference type="Gene3D" id="1.20.120.720">
    <property type="entry name" value="Myosin VI head, motor domain, U50 subdomain"/>
    <property type="match status" value="1"/>
</dbReference>
<dbReference type="OMA" id="SWTNIEY"/>
<feature type="region of interest" description="Actin-binding" evidence="12">
    <location>
        <begin position="690"/>
        <end position="712"/>
    </location>
</feature>
<dbReference type="InterPro" id="IPR000198">
    <property type="entry name" value="RhoGAP_dom"/>
</dbReference>
<dbReference type="CDD" id="cd00029">
    <property type="entry name" value="C1"/>
    <property type="match status" value="1"/>
</dbReference>
<dbReference type="Gene3D" id="1.20.5.190">
    <property type="match status" value="2"/>
</dbReference>
<dbReference type="PANTHER" id="PTHR46184:SF5">
    <property type="entry name" value="UNCONVENTIONAL MYOSIN-IXA-LIKE"/>
    <property type="match status" value="1"/>
</dbReference>
<dbReference type="Gene3D" id="1.20.58.530">
    <property type="match status" value="2"/>
</dbReference>
<dbReference type="GO" id="GO:0051015">
    <property type="term" value="F:actin filament binding"/>
    <property type="evidence" value="ECO:0007669"/>
    <property type="project" value="TreeGrafter"/>
</dbReference>
<evidence type="ECO:0000256" key="8">
    <source>
        <dbReference type="ARBA" id="ARBA00023054"/>
    </source>
</evidence>
<feature type="region of interest" description="Disordered" evidence="13">
    <location>
        <begin position="1730"/>
        <end position="1788"/>
    </location>
</feature>
<feature type="region of interest" description="Disordered" evidence="13">
    <location>
        <begin position="942"/>
        <end position="975"/>
    </location>
</feature>
<dbReference type="EMBL" id="JPKZ01002783">
    <property type="protein sequence ID" value="KHN75064.1"/>
    <property type="molecule type" value="Genomic_DNA"/>
</dbReference>
<dbReference type="GO" id="GO:0035556">
    <property type="term" value="P:intracellular signal transduction"/>
    <property type="evidence" value="ECO:0007669"/>
    <property type="project" value="InterPro"/>
</dbReference>
<evidence type="ECO:0000259" key="14">
    <source>
        <dbReference type="PROSITE" id="PS50081"/>
    </source>
</evidence>
<dbReference type="GO" id="GO:0005096">
    <property type="term" value="F:GTPase activator activity"/>
    <property type="evidence" value="ECO:0007669"/>
    <property type="project" value="InterPro"/>
</dbReference>
<evidence type="ECO:0000256" key="2">
    <source>
        <dbReference type="ARBA" id="ARBA00008314"/>
    </source>
</evidence>
<dbReference type="SMART" id="SM00109">
    <property type="entry name" value="C1"/>
    <property type="match status" value="2"/>
</dbReference>
<dbReference type="Pfam" id="PF00620">
    <property type="entry name" value="RhoGAP"/>
    <property type="match status" value="1"/>
</dbReference>
<evidence type="ECO:0000256" key="6">
    <source>
        <dbReference type="ARBA" id="ARBA00022833"/>
    </source>
</evidence>
<protein>
    <submittedName>
        <fullName evidence="17">Unconventional myosin-IXb</fullName>
    </submittedName>
</protein>
<keyword evidence="10 12" id="KW-0505">Motor protein</keyword>
<dbReference type="PRINTS" id="PR00193">
    <property type="entry name" value="MYOSINHEAVY"/>
</dbReference>
<proteinExistence type="inferred from homology"/>
<evidence type="ECO:0000256" key="1">
    <source>
        <dbReference type="ARBA" id="ARBA00004496"/>
    </source>
</evidence>
<dbReference type="SUPFAM" id="SSF52540">
    <property type="entry name" value="P-loop containing nucleoside triphosphate hydrolases"/>
    <property type="match status" value="2"/>
</dbReference>
<feature type="compositionally biased region" description="Basic residues" evidence="13">
    <location>
        <begin position="1101"/>
        <end position="1115"/>
    </location>
</feature>
<gene>
    <name evidence="17" type="primary">MYO9B</name>
    <name evidence="17" type="ORF">Tcan_16281</name>
</gene>
<dbReference type="PROSITE" id="PS00479">
    <property type="entry name" value="ZF_DAG_PE_1"/>
    <property type="match status" value="2"/>
</dbReference>
<dbReference type="PROSITE" id="PS50096">
    <property type="entry name" value="IQ"/>
    <property type="match status" value="3"/>
</dbReference>
<keyword evidence="7 12" id="KW-0067">ATP-binding</keyword>
<dbReference type="SMART" id="SM00242">
    <property type="entry name" value="MYSc"/>
    <property type="match status" value="1"/>
</dbReference>
<dbReference type="Gene3D" id="6.20.240.20">
    <property type="match status" value="1"/>
</dbReference>
<keyword evidence="6" id="KW-0862">Zinc</keyword>
<keyword evidence="8" id="KW-0175">Coiled coil</keyword>
<evidence type="ECO:0000313" key="18">
    <source>
        <dbReference type="Proteomes" id="UP000031036"/>
    </source>
</evidence>
<keyword evidence="11 12" id="KW-0009">Actin-binding</keyword>
<dbReference type="GO" id="GO:0005884">
    <property type="term" value="C:actin filament"/>
    <property type="evidence" value="ECO:0007669"/>
    <property type="project" value="TreeGrafter"/>
</dbReference>
<dbReference type="Gene3D" id="3.40.850.10">
    <property type="entry name" value="Kinesin motor domain"/>
    <property type="match status" value="2"/>
</dbReference>
<dbReference type="GO" id="GO:0046872">
    <property type="term" value="F:metal ion binding"/>
    <property type="evidence" value="ECO:0007669"/>
    <property type="project" value="UniProtKB-KW"/>
</dbReference>
<sequence>MENAFEAYLQLFPFLVTTPSIYYSVQNFKPQFLVQGKYVPVRQMVFEKPLGSENGSFLTPAPYISRSTLKILRLEFADILRSVEWEKVMKGRVKRGDLSADITYHNMLRIKENQCVVISGESGSGKTESTNFLLHHLTSLSQKGSAGSSVEQTLLSAGPVLEAFGNAVTVQNNNSSRFGKFIKVNYRENGMVSGANVEIYLLEKSRIISQAADERNYHVFYYLLEGATEEERKRHFLLQPSDYYYLNQNKFYTAEGVNGKYEYGRLKHAMDAVGFSVSSQQHMFAVISAVLLLGNIEYIKRPGYHSDENAYVSNEELVGVIAELLHIKAANLTQAMTMRRTVMKNDTVISRYNVNEATSTRDAMAKCLYNALFHWIVLRMNQALLKKETWTNKKGYYIGILDIFGFEDVGAQWNSFEQLCINYANEHLQAYFNQHIFQFEQEEYFKEGISWTNIEYTDNTECVQLFQSKPYGILRLIDEESNINNGTDKSMLDKLNHFLKNNEYYEIPQKRELAFIVAHYAGKVKYQITGFREKNKDLMRQDVLMVLKNSRSAFVRELVGDDPVAVFRWNVLRATFRAMNAFRQAGIAIKRSESVDHLGVHSAKPTVSRRSSDTHLSAFLRGDISPEVVPHFCDTSFFQTIVTQARKQPTKPKEERQNALKSLQAVKALSGQKRITGKPSSVSKQFERSLSRLMKTLAQATPYFIRCIKSNNEKVPNYFDDNIILRQLRYTGMLETVTIRRAGYSFRIEYGAFVKQYRILLPNGRESTVDDVKSFIAHHPLIAEDKVQFGVTKIFMRDAEKLLLDDQLHKTIIQHIDTLQHWFRAVIARRKFLRLRAAIITIQAMVRGMIVRNRLREEANAALVIQTNWRRFVEERKYRQIRNTILAIQAAYRGNQYRNHFVELRRSGAFNKCARFGITKVIHKHELASFDLNDPESLAPFAFSDEDEEDSSSIADLLDEEEEEEDSVIGEFPENKDERSDIDLDATFILEDKKLKLIDERSDIDLDATFILEDKKLKLIDEKPEGDFRRRQSLATTFSTTKLKMLRRAASTESAQSPLKEERFKESQLKMLRRAASTESAQSPLKEERFKESQSPEGKSKPKRTGFTRARKHLKAFLTRRSDSGHSDDDDAHDSSVGTSSTLVESCASTSTLVKKTHSFKLTRLHRAESCALCNKNLTGLLVQGNKCTNCKLSFHKECTAFAASIPCQAPLQPSRVETSPPKRTWDIRTSWSPRHSLAPLNIHTPKSFNLFKTKQQTDPSDMIIQSTDDLRRFNVFIFKKVTKLEENVLKRDTMVDAIFKKALKEFHMEIIGYEAVLIEDKAVLKYRDLINTFEGSLTKVSAQEKVTFPTTLGLNAFRGFLNEFMQEQTKRKTSQKKSSMLQNVRKKRRKSDVILHNGHKFKAEYVHVPTYCEICNQFMWHAEKIFICVGCRISCHKKCHSKITQSCTLSVQRAANTTGGRFFGAELNTLVDDEHTIPVVVNKMFMAIELRALFVEGIYRKSAAIAQVRNARRTIETAPKFDELCFDDVPVHVVSTLVKSFFREMPEPLITYDLYENFLNASEVEEAFERIRCLSVMVELLPKCNRSVLDRLMYHLARVAHQESVNKMGSANLALIFAPCILRSNQSVHAQEQLRDVNRQAICVQALIDEKLRQFRVTVTQIVTLEHASEKITENLRRIDEHRRDSDETQTPIQNSNMETARQLFIEQLDFLDSEKDKLIQDLPPLAPVASSEDLSSSDEHSNSPFAAEQRQEEYALDFDVPPIFGTLPNPSSTRARSPHTRPPSRQFRWASVSSQFSLSTYDL</sequence>
<name>A0A0B2V0R2_TOXCA</name>
<reference evidence="17 18" key="1">
    <citation type="submission" date="2014-11" db="EMBL/GenBank/DDBJ databases">
        <title>Genetic blueprint of the zoonotic pathogen Toxocara canis.</title>
        <authorList>
            <person name="Zhu X.-Q."/>
            <person name="Korhonen P.K."/>
            <person name="Cai H."/>
            <person name="Young N.D."/>
            <person name="Nejsum P."/>
            <person name="von Samson-Himmelstjerna G."/>
            <person name="Boag P.R."/>
            <person name="Tan P."/>
            <person name="Li Q."/>
            <person name="Min J."/>
            <person name="Yang Y."/>
            <person name="Wang X."/>
            <person name="Fang X."/>
            <person name="Hall R.S."/>
            <person name="Hofmann A."/>
            <person name="Sternberg P.W."/>
            <person name="Jex A.R."/>
            <person name="Gasser R.B."/>
        </authorList>
    </citation>
    <scope>NUCLEOTIDE SEQUENCE [LARGE SCALE GENOMIC DNA]</scope>
    <source>
        <strain evidence="17">PN_DK_2014</strain>
    </source>
</reference>
<feature type="domain" description="Rho-GAP" evidence="15">
    <location>
        <begin position="1466"/>
        <end position="1656"/>
    </location>
</feature>
<feature type="domain" description="Phorbol-ester/DAG-type" evidence="14">
    <location>
        <begin position="1157"/>
        <end position="1208"/>
    </location>
</feature>
<keyword evidence="5 12" id="KW-0547">Nucleotide-binding</keyword>